<feature type="domain" description="Methyl-accepting transducer" evidence="6">
    <location>
        <begin position="481"/>
        <end position="710"/>
    </location>
</feature>
<evidence type="ECO:0000256" key="3">
    <source>
        <dbReference type="PROSITE-ProRule" id="PRU00284"/>
    </source>
</evidence>
<keyword evidence="5" id="KW-0472">Membrane</keyword>
<accession>A0ABU8BR97</accession>
<name>A0ABU8BR97_9RHOB</name>
<evidence type="ECO:0000313" key="8">
    <source>
        <dbReference type="EMBL" id="MEH7827222.1"/>
    </source>
</evidence>
<dbReference type="InterPro" id="IPR004089">
    <property type="entry name" value="MCPsignal_dom"/>
</dbReference>
<feature type="domain" description="HAMP" evidence="7">
    <location>
        <begin position="346"/>
        <end position="399"/>
    </location>
</feature>
<dbReference type="PANTHER" id="PTHR43531">
    <property type="entry name" value="PROTEIN ICFG"/>
    <property type="match status" value="1"/>
</dbReference>
<dbReference type="InterPro" id="IPR003660">
    <property type="entry name" value="HAMP_dom"/>
</dbReference>
<dbReference type="CDD" id="cd06225">
    <property type="entry name" value="HAMP"/>
    <property type="match status" value="1"/>
</dbReference>
<dbReference type="Pfam" id="PF00015">
    <property type="entry name" value="MCPsignal"/>
    <property type="match status" value="1"/>
</dbReference>
<evidence type="ECO:0000256" key="2">
    <source>
        <dbReference type="ARBA" id="ARBA00029447"/>
    </source>
</evidence>
<comment type="similarity">
    <text evidence="2">Belongs to the methyl-accepting chemotaxis (MCP) protein family.</text>
</comment>
<dbReference type="InterPro" id="IPR051310">
    <property type="entry name" value="MCP_chemotaxis"/>
</dbReference>
<dbReference type="SMART" id="SM00304">
    <property type="entry name" value="HAMP"/>
    <property type="match status" value="2"/>
</dbReference>
<protein>
    <submittedName>
        <fullName evidence="8">Methyl-accepting chemotaxis protein</fullName>
    </submittedName>
</protein>
<keyword evidence="3" id="KW-0807">Transducer</keyword>
<organism evidence="8 9">
    <name type="scientific">Gemmobacter denitrificans</name>
    <dbReference type="NCBI Taxonomy" id="3123040"/>
    <lineage>
        <taxon>Bacteria</taxon>
        <taxon>Pseudomonadati</taxon>
        <taxon>Pseudomonadota</taxon>
        <taxon>Alphaproteobacteria</taxon>
        <taxon>Rhodobacterales</taxon>
        <taxon>Paracoccaceae</taxon>
        <taxon>Gemmobacter</taxon>
    </lineage>
</organism>
<dbReference type="CDD" id="cd11386">
    <property type="entry name" value="MCP_signal"/>
    <property type="match status" value="1"/>
</dbReference>
<keyword evidence="5" id="KW-1133">Transmembrane helix</keyword>
<feature type="region of interest" description="Disordered" evidence="4">
    <location>
        <begin position="734"/>
        <end position="754"/>
    </location>
</feature>
<feature type="compositionally biased region" description="Basic and acidic residues" evidence="4">
    <location>
        <begin position="739"/>
        <end position="754"/>
    </location>
</feature>
<dbReference type="PANTHER" id="PTHR43531:SF11">
    <property type="entry name" value="METHYL-ACCEPTING CHEMOTAXIS PROTEIN 3"/>
    <property type="match status" value="1"/>
</dbReference>
<dbReference type="PROSITE" id="PS50111">
    <property type="entry name" value="CHEMOTAXIS_TRANSDUC_2"/>
    <property type="match status" value="1"/>
</dbReference>
<dbReference type="Pfam" id="PF08376">
    <property type="entry name" value="NIT"/>
    <property type="match status" value="1"/>
</dbReference>
<sequence>MSSIAEENGMNMRLIWDLRVRTQIALMLVLPAVALVFFATLSSKESLQTANNMEKLQVLAAYVGNVGDAVHALQIERVRSSLFINSSGKDGKQELLGARKATDVALDAKKRKAVEAGVDAMGGELQSLYEENLRILGQLAETREAISTLRFTASESFHYYSGAIDALMSNPYHVARSTDDAQLALKFDAFTIYLNAKENADQERSVASSSLNLGHFRPAAYQLFLQVVAAQETYLQLFKRKASPELVGMHDSTVAGEAVNEVAMMRGEIVDNALGGELTGVTAETWFQATTERINQMRLVEDGLTADIVAYAAALGAESRRAFVKSAAMAALALGATVLIALVLGLKITAGLKRTVEQTRRLADGDLDIQITGVGRRNELGDLANALEVFRKNAHEARRLQAEAEAMRHEDAARQQSEMAKQERVVGDISAGLERLAAGDLSRPIDSPPNNPFPPEYDALRNTYNSVIQQLSRTVSRIGSVAASVRGGSDEIASVAQNLSSRAQTQAATLEQSAAALNELTESVRSTAQHAKAARKASQENHAHAETGAQIVVEAMDAMRGIEQSSEQITRIIGVIDEIAFQTNLLALNTGVEAARAGEAGRGFAVVASEVRALAQRASESAHEIKALIRQSTEQVEVGSTLVGRTGDSLSEILKRASDVSALIAEIAAAVSEQASGLDEINTGVHQLDQVTQQNAAVAEETTAVAATLLHKADELTAELSGFQTAGGSSVQASVSSLHSDRKPRFHFPDARTA</sequence>
<dbReference type="Proteomes" id="UP001431963">
    <property type="component" value="Unassembled WGS sequence"/>
</dbReference>
<dbReference type="SMART" id="SM00283">
    <property type="entry name" value="MA"/>
    <property type="match status" value="1"/>
</dbReference>
<keyword evidence="5" id="KW-0812">Transmembrane</keyword>
<dbReference type="Gene3D" id="6.10.340.10">
    <property type="match status" value="1"/>
</dbReference>
<gene>
    <name evidence="8" type="ORF">V6590_03605</name>
</gene>
<evidence type="ECO:0000313" key="9">
    <source>
        <dbReference type="Proteomes" id="UP001431963"/>
    </source>
</evidence>
<dbReference type="EMBL" id="JBALHR010000002">
    <property type="protein sequence ID" value="MEH7827222.1"/>
    <property type="molecule type" value="Genomic_DNA"/>
</dbReference>
<dbReference type="SUPFAM" id="SSF58104">
    <property type="entry name" value="Methyl-accepting chemotaxis protein (MCP) signaling domain"/>
    <property type="match status" value="1"/>
</dbReference>
<dbReference type="Gene3D" id="1.10.287.950">
    <property type="entry name" value="Methyl-accepting chemotaxis protein"/>
    <property type="match status" value="1"/>
</dbReference>
<evidence type="ECO:0000256" key="1">
    <source>
        <dbReference type="ARBA" id="ARBA00022500"/>
    </source>
</evidence>
<dbReference type="PROSITE" id="PS50885">
    <property type="entry name" value="HAMP"/>
    <property type="match status" value="2"/>
</dbReference>
<reference evidence="8" key="1">
    <citation type="submission" date="2024-02" db="EMBL/GenBank/DDBJ databases">
        <title>Genome sequences of strain Gemmobacter sp. JM10B15.</title>
        <authorList>
            <person name="Zhang M."/>
        </authorList>
    </citation>
    <scope>NUCLEOTIDE SEQUENCE</scope>
    <source>
        <strain evidence="8">JM10B15</strain>
    </source>
</reference>
<keyword evidence="9" id="KW-1185">Reference proteome</keyword>
<proteinExistence type="inferred from homology"/>
<keyword evidence="1" id="KW-0145">Chemotaxis</keyword>
<evidence type="ECO:0000259" key="7">
    <source>
        <dbReference type="PROSITE" id="PS50885"/>
    </source>
</evidence>
<dbReference type="InterPro" id="IPR013587">
    <property type="entry name" value="Nitrate/nitrite_sensing"/>
</dbReference>
<comment type="caution">
    <text evidence="8">The sequence shown here is derived from an EMBL/GenBank/DDBJ whole genome shotgun (WGS) entry which is preliminary data.</text>
</comment>
<dbReference type="SUPFAM" id="SSF158472">
    <property type="entry name" value="HAMP domain-like"/>
    <property type="match status" value="1"/>
</dbReference>
<evidence type="ECO:0000256" key="5">
    <source>
        <dbReference type="SAM" id="Phobius"/>
    </source>
</evidence>
<dbReference type="RefSeq" id="WP_335419680.1">
    <property type="nucleotide sequence ID" value="NZ_JBALHR010000002.1"/>
</dbReference>
<feature type="transmembrane region" description="Helical" evidence="5">
    <location>
        <begin position="20"/>
        <end position="41"/>
    </location>
</feature>
<evidence type="ECO:0000256" key="4">
    <source>
        <dbReference type="SAM" id="MobiDB-lite"/>
    </source>
</evidence>
<evidence type="ECO:0000259" key="6">
    <source>
        <dbReference type="PROSITE" id="PS50111"/>
    </source>
</evidence>
<feature type="domain" description="HAMP" evidence="7">
    <location>
        <begin position="420"/>
        <end position="476"/>
    </location>
</feature>
<feature type="transmembrane region" description="Helical" evidence="5">
    <location>
        <begin position="327"/>
        <end position="346"/>
    </location>
</feature>
<dbReference type="Pfam" id="PF00672">
    <property type="entry name" value="HAMP"/>
    <property type="match status" value="1"/>
</dbReference>